<protein>
    <submittedName>
        <fullName evidence="1">Uncharacterized protein</fullName>
    </submittedName>
</protein>
<accession>A0A256G300</accession>
<proteinExistence type="predicted"/>
<organism evidence="1 2">
    <name type="scientific">Brucella thiophenivorans</name>
    <dbReference type="NCBI Taxonomy" id="571255"/>
    <lineage>
        <taxon>Bacteria</taxon>
        <taxon>Pseudomonadati</taxon>
        <taxon>Pseudomonadota</taxon>
        <taxon>Alphaproteobacteria</taxon>
        <taxon>Hyphomicrobiales</taxon>
        <taxon>Brucellaceae</taxon>
        <taxon>Brucella/Ochrobactrum group</taxon>
        <taxon>Brucella</taxon>
    </lineage>
</organism>
<gene>
    <name evidence="1" type="ORF">CEV31_0651</name>
</gene>
<comment type="caution">
    <text evidence="1">The sequence shown here is derived from an EMBL/GenBank/DDBJ whole genome shotgun (WGS) entry which is preliminary data.</text>
</comment>
<dbReference type="EMBL" id="NNRJ01000012">
    <property type="protein sequence ID" value="OYR21031.1"/>
    <property type="molecule type" value="Genomic_DNA"/>
</dbReference>
<evidence type="ECO:0000313" key="2">
    <source>
        <dbReference type="Proteomes" id="UP000215590"/>
    </source>
</evidence>
<dbReference type="AlphaFoldDB" id="A0A256G300"/>
<name>A0A256G300_9HYPH</name>
<evidence type="ECO:0000313" key="1">
    <source>
        <dbReference type="EMBL" id="OYR21031.1"/>
    </source>
</evidence>
<keyword evidence="2" id="KW-1185">Reference proteome</keyword>
<reference evidence="1 2" key="1">
    <citation type="submission" date="2017-07" db="EMBL/GenBank/DDBJ databases">
        <title>Phylogenetic study on the rhizospheric bacterium Ochrobactrum sp. A44.</title>
        <authorList>
            <person name="Krzyzanowska D.M."/>
            <person name="Ossowicki A."/>
            <person name="Rajewska M."/>
            <person name="Maciag T."/>
            <person name="Kaczynski Z."/>
            <person name="Czerwicka M."/>
            <person name="Jafra S."/>
        </authorList>
    </citation>
    <scope>NUCLEOTIDE SEQUENCE [LARGE SCALE GENOMIC DNA]</scope>
    <source>
        <strain evidence="1 2">DSM 7216</strain>
    </source>
</reference>
<dbReference type="Proteomes" id="UP000215590">
    <property type="component" value="Unassembled WGS sequence"/>
</dbReference>
<sequence>MFSALSYAKGSRTFAGNANLAMLIREIASKVYSLFDVLQ</sequence>